<keyword evidence="3" id="KW-0813">Transport</keyword>
<dbReference type="GO" id="GO:0005886">
    <property type="term" value="C:plasma membrane"/>
    <property type="evidence" value="ECO:0007669"/>
    <property type="project" value="UniProtKB-SubCell"/>
</dbReference>
<feature type="transmembrane region" description="Helical" evidence="9">
    <location>
        <begin position="76"/>
        <end position="95"/>
    </location>
</feature>
<keyword evidence="7 9" id="KW-0472">Membrane</keyword>
<reference evidence="10 11" key="1">
    <citation type="submission" date="2017-01" db="EMBL/GenBank/DDBJ databases">
        <authorList>
            <person name="Mah S.A."/>
            <person name="Swanson W.J."/>
            <person name="Moy G.W."/>
            <person name="Vacquier V.D."/>
        </authorList>
    </citation>
    <scope>NUCLEOTIDE SEQUENCE [LARGE SCALE GENOMIC DNA]</scope>
    <source>
        <strain evidence="10 11">DSM 21219</strain>
    </source>
</reference>
<comment type="subcellular location">
    <subcellularLocation>
        <location evidence="1">Cell membrane</location>
        <topology evidence="1">Multi-pass membrane protein</topology>
    </subcellularLocation>
</comment>
<feature type="compositionally biased region" description="Basic and acidic residues" evidence="8">
    <location>
        <begin position="12"/>
        <end position="25"/>
    </location>
</feature>
<dbReference type="PANTHER" id="PTHR30047">
    <property type="entry name" value="HIGH-AFFINITY CHOLINE TRANSPORT PROTEIN-RELATED"/>
    <property type="match status" value="1"/>
</dbReference>
<evidence type="ECO:0000313" key="11">
    <source>
        <dbReference type="Proteomes" id="UP000192455"/>
    </source>
</evidence>
<dbReference type="Proteomes" id="UP000192455">
    <property type="component" value="Unassembled WGS sequence"/>
</dbReference>
<feature type="transmembrane region" description="Helical" evidence="9">
    <location>
        <begin position="227"/>
        <end position="248"/>
    </location>
</feature>
<feature type="region of interest" description="Disordered" evidence="8">
    <location>
        <begin position="1"/>
        <end position="44"/>
    </location>
</feature>
<dbReference type="NCBIfam" id="TIGR00842">
    <property type="entry name" value="bcct"/>
    <property type="match status" value="1"/>
</dbReference>
<dbReference type="InterPro" id="IPR000060">
    <property type="entry name" value="BCCT_transptr"/>
</dbReference>
<evidence type="ECO:0000256" key="6">
    <source>
        <dbReference type="ARBA" id="ARBA00022989"/>
    </source>
</evidence>
<comment type="similarity">
    <text evidence="2">Belongs to the BCCT transporter (TC 2.A.15) family.</text>
</comment>
<keyword evidence="4" id="KW-1003">Cell membrane</keyword>
<evidence type="ECO:0000256" key="8">
    <source>
        <dbReference type="SAM" id="MobiDB-lite"/>
    </source>
</evidence>
<feature type="transmembrane region" description="Helical" evidence="9">
    <location>
        <begin position="150"/>
        <end position="171"/>
    </location>
</feature>
<evidence type="ECO:0000256" key="1">
    <source>
        <dbReference type="ARBA" id="ARBA00004651"/>
    </source>
</evidence>
<keyword evidence="5 9" id="KW-0812">Transmembrane</keyword>
<feature type="transmembrane region" description="Helical" evidence="9">
    <location>
        <begin position="470"/>
        <end position="493"/>
    </location>
</feature>
<feature type="transmembrane region" description="Helical" evidence="9">
    <location>
        <begin position="310"/>
        <end position="329"/>
    </location>
</feature>
<evidence type="ECO:0000256" key="7">
    <source>
        <dbReference type="ARBA" id="ARBA00023136"/>
    </source>
</evidence>
<dbReference type="STRING" id="515897.SAMN05421849_0899"/>
<evidence type="ECO:0000256" key="4">
    <source>
        <dbReference type="ARBA" id="ARBA00022475"/>
    </source>
</evidence>
<evidence type="ECO:0000256" key="5">
    <source>
        <dbReference type="ARBA" id="ARBA00022692"/>
    </source>
</evidence>
<dbReference type="OrthoDB" id="9775735at2"/>
<dbReference type="EMBL" id="FTPS01000001">
    <property type="protein sequence ID" value="SIT78121.1"/>
    <property type="molecule type" value="Genomic_DNA"/>
</dbReference>
<evidence type="ECO:0000256" key="3">
    <source>
        <dbReference type="ARBA" id="ARBA00022448"/>
    </source>
</evidence>
<protein>
    <submittedName>
        <fullName evidence="10">Betaine/carnitine transporter, BCCT family</fullName>
    </submittedName>
</protein>
<gene>
    <name evidence="10" type="ORF">SAMN05421849_0899</name>
</gene>
<sequence>MSQTSPPEDPDDRTPENAKHRDPAREALAGHQDPETSVEALPEPEGCTDVIKTSYSVGQDNIERAHPVAFDIHNPVFMISASVVVLFTAVTLLFPTQLGPLFDALLGLVTSRFDWFFLLAGNIFVLVAIGLILSPLGSIRLGGPDATPDFNLMGWFAMLFAAGMGIGLMFYGVSEPLGHFTAAMDGPVLENGVRTDWAPLNGAAGDELASRRLAMAATIFHWGLHPWAIYAVVALALALFSFSKGLPLTLRSVFYPLFGERIWGWPGHVIDVLAVMATLFGLATSLGIGAEQASAGFNFLFGWEASATSKVILIVAITAVATGSVILGVEKGVKRLSELNMGLALLLLLFVIAFGPTWQIITGFFGNLGSYVENIVPLSNPFGRTDDNFRHGWTTFYWAWWISWSPFVGMFIARVSRGRTVRQFLVAVLLVPSIISVLWMTTFGGTAISATLGGFSGIADAALELQLFQMLSQLPLTGIASFVGIVLVIVFFVTSSDSGSLVIDTVASGGKVHSPLPQRVFWCSFEGLVAIALLLGGGLTSLQAMAVSTGLPFTIVLLGACWAIITGLINERKALIRDNQIPAS</sequence>
<keyword evidence="11" id="KW-1185">Reference proteome</keyword>
<feature type="transmembrane region" description="Helical" evidence="9">
    <location>
        <begin position="551"/>
        <end position="569"/>
    </location>
</feature>
<feature type="transmembrane region" description="Helical" evidence="9">
    <location>
        <begin position="395"/>
        <end position="413"/>
    </location>
</feature>
<proteinExistence type="inferred from homology"/>
<dbReference type="PANTHER" id="PTHR30047:SF7">
    <property type="entry name" value="HIGH-AFFINITY CHOLINE TRANSPORT PROTEIN"/>
    <property type="match status" value="1"/>
</dbReference>
<accession>A0A1R3WIY8</accession>
<feature type="transmembrane region" description="Helical" evidence="9">
    <location>
        <begin position="115"/>
        <end position="138"/>
    </location>
</feature>
<evidence type="ECO:0000313" key="10">
    <source>
        <dbReference type="EMBL" id="SIT78121.1"/>
    </source>
</evidence>
<evidence type="ECO:0000256" key="9">
    <source>
        <dbReference type="SAM" id="Phobius"/>
    </source>
</evidence>
<feature type="transmembrane region" description="Helical" evidence="9">
    <location>
        <begin position="520"/>
        <end position="539"/>
    </location>
</feature>
<name>A0A1R3WIY8_9RHOB</name>
<organism evidence="10 11">
    <name type="scientific">Pontibaca methylaminivorans</name>
    <dbReference type="NCBI Taxonomy" id="515897"/>
    <lineage>
        <taxon>Bacteria</taxon>
        <taxon>Pseudomonadati</taxon>
        <taxon>Pseudomonadota</taxon>
        <taxon>Alphaproteobacteria</taxon>
        <taxon>Rhodobacterales</taxon>
        <taxon>Roseobacteraceae</taxon>
        <taxon>Pontibaca</taxon>
    </lineage>
</organism>
<dbReference type="RefSeq" id="WP_083946039.1">
    <property type="nucleotide sequence ID" value="NZ_FTPS01000001.1"/>
</dbReference>
<dbReference type="Pfam" id="PF02028">
    <property type="entry name" value="BCCT"/>
    <property type="match status" value="1"/>
</dbReference>
<dbReference type="AlphaFoldDB" id="A0A1R3WIY8"/>
<keyword evidence="6 9" id="KW-1133">Transmembrane helix</keyword>
<dbReference type="GO" id="GO:0022857">
    <property type="term" value="F:transmembrane transporter activity"/>
    <property type="evidence" value="ECO:0007669"/>
    <property type="project" value="InterPro"/>
</dbReference>
<feature type="transmembrane region" description="Helical" evidence="9">
    <location>
        <begin position="425"/>
        <end position="450"/>
    </location>
</feature>
<evidence type="ECO:0000256" key="2">
    <source>
        <dbReference type="ARBA" id="ARBA00005658"/>
    </source>
</evidence>
<feature type="transmembrane region" description="Helical" evidence="9">
    <location>
        <begin position="341"/>
        <end position="361"/>
    </location>
</feature>